<keyword evidence="2" id="KW-0812">Transmembrane</keyword>
<reference evidence="4" key="1">
    <citation type="submission" date="2019-06" db="EMBL/GenBank/DDBJ databases">
        <title>Gordonia isolated from sludge of a wastewater treatment plant.</title>
        <authorList>
            <person name="Tamura T."/>
            <person name="Aoyama K."/>
            <person name="Kang Y."/>
            <person name="Saito S."/>
            <person name="Akiyama N."/>
            <person name="Yazawa K."/>
            <person name="Gonoi T."/>
            <person name="Mikami Y."/>
        </authorList>
    </citation>
    <scope>NUCLEOTIDE SEQUENCE [LARGE SCALE GENOMIC DNA]</scope>
    <source>
        <strain evidence="4">NBRC 107696</strain>
    </source>
</reference>
<evidence type="ECO:0000256" key="1">
    <source>
        <dbReference type="SAM" id="MobiDB-lite"/>
    </source>
</evidence>
<dbReference type="EMBL" id="BJOV01000003">
    <property type="protein sequence ID" value="GEE01583.1"/>
    <property type="molecule type" value="Genomic_DNA"/>
</dbReference>
<feature type="region of interest" description="Disordered" evidence="1">
    <location>
        <begin position="224"/>
        <end position="248"/>
    </location>
</feature>
<evidence type="ECO:0000256" key="2">
    <source>
        <dbReference type="SAM" id="Phobius"/>
    </source>
</evidence>
<accession>A0A7I9V913</accession>
<organism evidence="3 4">
    <name type="scientific">Gordonia spumicola</name>
    <dbReference type="NCBI Taxonomy" id="589161"/>
    <lineage>
        <taxon>Bacteria</taxon>
        <taxon>Bacillati</taxon>
        <taxon>Actinomycetota</taxon>
        <taxon>Actinomycetes</taxon>
        <taxon>Mycobacteriales</taxon>
        <taxon>Gordoniaceae</taxon>
        <taxon>Gordonia</taxon>
    </lineage>
</organism>
<dbReference type="OrthoDB" id="4373699at2"/>
<dbReference type="Proteomes" id="UP000444960">
    <property type="component" value="Unassembled WGS sequence"/>
</dbReference>
<keyword evidence="2" id="KW-0472">Membrane</keyword>
<gene>
    <name evidence="3" type="ORF">nbrc107696_20290</name>
</gene>
<evidence type="ECO:0000313" key="3">
    <source>
        <dbReference type="EMBL" id="GEE01583.1"/>
    </source>
</evidence>
<proteinExistence type="predicted"/>
<sequence>MTGVRIVGLAGAEPSRLGEALVAAGVDVGDTEPDAVIVAIDLSCDVGDEERELLAAQSAPTAIVACGVERHPDWPETTARARDALDPDRALALFAVSAADGRGVDDLADWCRAPDTAAPAPARRTPTPVVALADPVRVAAGPQRSDRMSGLRAGIAAARTETATAVRESVQSLAVTADRACADVRDGRAFGAWLIESIGVIASTAEAGLDERLNHVRRTATLGLPGVDPGDIAPEPPMRPASPPPHRNGSGEDAVVLLLGAAGGFGAGRMLVAPLVDGWLLGGVVTAVVGVAVAAWIVGVRRTAAARASLRRWTADTVSLARTSMEHRLIARVTAVEAHVSREIWNRTGPRRV</sequence>
<keyword evidence="4" id="KW-1185">Reference proteome</keyword>
<keyword evidence="2" id="KW-1133">Transmembrane helix</keyword>
<name>A0A7I9V913_9ACTN</name>
<dbReference type="CDD" id="cd00882">
    <property type="entry name" value="Ras_like_GTPase"/>
    <property type="match status" value="1"/>
</dbReference>
<evidence type="ECO:0000313" key="4">
    <source>
        <dbReference type="Proteomes" id="UP000444960"/>
    </source>
</evidence>
<comment type="caution">
    <text evidence="3">The sequence shown here is derived from an EMBL/GenBank/DDBJ whole genome shotgun (WGS) entry which is preliminary data.</text>
</comment>
<protein>
    <submittedName>
        <fullName evidence="3">Uncharacterized protein</fullName>
    </submittedName>
</protein>
<dbReference type="AlphaFoldDB" id="A0A7I9V913"/>
<feature type="compositionally biased region" description="Pro residues" evidence="1">
    <location>
        <begin position="234"/>
        <end position="246"/>
    </location>
</feature>
<feature type="transmembrane region" description="Helical" evidence="2">
    <location>
        <begin position="278"/>
        <end position="298"/>
    </location>
</feature>
<dbReference type="RefSeq" id="WP_161895354.1">
    <property type="nucleotide sequence ID" value="NZ_BJOV01000003.1"/>
</dbReference>